<evidence type="ECO:0000256" key="1">
    <source>
        <dbReference type="ARBA" id="ARBA00009299"/>
    </source>
</evidence>
<keyword evidence="4" id="KW-0456">Lyase</keyword>
<evidence type="ECO:0000313" key="7">
    <source>
        <dbReference type="Proteomes" id="UP000218418"/>
    </source>
</evidence>
<feature type="domain" description="NACHT C-terminal Cysteine and Histidine-containing" evidence="5">
    <location>
        <begin position="606"/>
        <end position="634"/>
    </location>
</feature>
<dbReference type="Pfam" id="PF22730">
    <property type="entry name" value="NCC-H"/>
    <property type="match status" value="1"/>
</dbReference>
<dbReference type="AlphaFoldDB" id="A0A1Z4LVU1"/>
<dbReference type="InterPro" id="IPR011989">
    <property type="entry name" value="ARM-like"/>
</dbReference>
<gene>
    <name evidence="6" type="ORF">NIES267_48620</name>
</gene>
<dbReference type="Gene3D" id="1.25.10.10">
    <property type="entry name" value="Leucine-rich Repeat Variant"/>
    <property type="match status" value="2"/>
</dbReference>
<dbReference type="GO" id="GO:0030089">
    <property type="term" value="C:phycobilisome"/>
    <property type="evidence" value="ECO:0007669"/>
    <property type="project" value="UniProtKB-KW"/>
</dbReference>
<keyword evidence="3" id="KW-0605">Phycobilisome</keyword>
<sequence>MNDWKYFFDHELNNPEQGNYRIFASDSKVEILHWFSRDDIPKQQKEDLIRALVNFDDNCGGFYRYRAYFLAAEALNYFPECSFGDAIVKQLLDWSYLYFGWKLFPQPLVEAARKTLEVTDKTRVVKAFELLLRNTPSRLTLQSAATKLGELDSGNKMAIAALILLLDVTEDIYKLKSICKSISKIGFGNQAAINTVVELMETIEDKNLCREAIKTLGKIGCRNQTAILALEKFLQINRGDRICLDAAEALLLVDKGNEVALDALVFLLESTQELYLLIKAVEYLQEIDSQNQAAIKVLSERLKSCKDDCLRAEIAASLGKFDRNQPGIKEVLIEILETSQGYFLMDLEYFRNFGDNELYSHRRIISSLLLLYPGDKEVIASLISFLEKDWSVSACFLSISALRNMSLTQPLNFAMRKKIISAFIRFLQKNKGKRVRVDTNVAEAILQLEPDNKIAIDILIEIIQSKPDNWIEEKAPIVLLLFDSYYQTAINRLIKLYSFGELGVLLEYKRLFSENGLEKIVYKDKTVRLLIDDAISLGIKRLLNAIRKDKKLCSDCNYITDGYYNFERESFWNIWRNVDSINKKGYSPKIITALKEYLSKKFYYSNSSRYDEVYQLMWNYAENMSYKDFYQAWHG</sequence>
<dbReference type="Proteomes" id="UP000218418">
    <property type="component" value="Chromosome"/>
</dbReference>
<dbReference type="EMBL" id="AP018227">
    <property type="protein sequence ID" value="BAY85362.1"/>
    <property type="molecule type" value="Genomic_DNA"/>
</dbReference>
<evidence type="ECO:0000256" key="2">
    <source>
        <dbReference type="ARBA" id="ARBA00022549"/>
    </source>
</evidence>
<dbReference type="InterPro" id="IPR016024">
    <property type="entry name" value="ARM-type_fold"/>
</dbReference>
<evidence type="ECO:0000259" key="5">
    <source>
        <dbReference type="Pfam" id="PF22730"/>
    </source>
</evidence>
<reference evidence="6 7" key="1">
    <citation type="submission" date="2017-06" db="EMBL/GenBank/DDBJ databases">
        <title>Genome sequencing of cyanobaciteial culture collection at National Institute for Environmental Studies (NIES).</title>
        <authorList>
            <person name="Hirose Y."/>
            <person name="Shimura Y."/>
            <person name="Fujisawa T."/>
            <person name="Nakamura Y."/>
            <person name="Kawachi M."/>
        </authorList>
    </citation>
    <scope>NUCLEOTIDE SEQUENCE [LARGE SCALE GENOMIC DNA]</scope>
    <source>
        <strain evidence="6 7">NIES-267</strain>
    </source>
</reference>
<dbReference type="SUPFAM" id="SSF48371">
    <property type="entry name" value="ARM repeat"/>
    <property type="match status" value="1"/>
</dbReference>
<name>A0A1Z4LVU1_9CYAN</name>
<organism evidence="6 7">
    <name type="scientific">Calothrix parasitica NIES-267</name>
    <dbReference type="NCBI Taxonomy" id="1973488"/>
    <lineage>
        <taxon>Bacteria</taxon>
        <taxon>Bacillati</taxon>
        <taxon>Cyanobacteriota</taxon>
        <taxon>Cyanophyceae</taxon>
        <taxon>Nostocales</taxon>
        <taxon>Calotrichaceae</taxon>
        <taxon>Calothrix</taxon>
    </lineage>
</organism>
<keyword evidence="2" id="KW-0042">Antenna complex</keyword>
<dbReference type="GO" id="GO:0016829">
    <property type="term" value="F:lyase activity"/>
    <property type="evidence" value="ECO:0007669"/>
    <property type="project" value="UniProtKB-KW"/>
</dbReference>
<comment type="similarity">
    <text evidence="1">Belongs to the CpcE/RpcE/PecE family.</text>
</comment>
<evidence type="ECO:0000313" key="6">
    <source>
        <dbReference type="EMBL" id="BAY85362.1"/>
    </source>
</evidence>
<evidence type="ECO:0000256" key="4">
    <source>
        <dbReference type="ARBA" id="ARBA00023239"/>
    </source>
</evidence>
<accession>A0A1Z4LVU1</accession>
<evidence type="ECO:0000256" key="3">
    <source>
        <dbReference type="ARBA" id="ARBA00022738"/>
    </source>
</evidence>
<dbReference type="InterPro" id="IPR054570">
    <property type="entry name" value="NCC-H_dom"/>
</dbReference>
<proteinExistence type="inferred from homology"/>
<keyword evidence="7" id="KW-1185">Reference proteome</keyword>
<protein>
    <recommendedName>
        <fullName evidence="5">NACHT C-terminal Cysteine and Histidine-containing domain-containing protein</fullName>
    </recommendedName>
</protein>
<dbReference type="OrthoDB" id="134770at2"/>